<feature type="active site" description="Charge relay system" evidence="7 8">
    <location>
        <position position="153"/>
    </location>
</feature>
<dbReference type="InterPro" id="IPR037045">
    <property type="entry name" value="S8pro/Inhibitor_I9_sf"/>
</dbReference>
<dbReference type="Gene3D" id="3.40.50.200">
    <property type="entry name" value="Peptidase S8/S53 domain"/>
    <property type="match status" value="1"/>
</dbReference>
<dbReference type="SUPFAM" id="SSF52743">
    <property type="entry name" value="Subtilisin-like"/>
    <property type="match status" value="1"/>
</dbReference>
<evidence type="ECO:0000313" key="13">
    <source>
        <dbReference type="Proteomes" id="UP000029120"/>
    </source>
</evidence>
<dbReference type="Pfam" id="PF17766">
    <property type="entry name" value="fn3_6"/>
    <property type="match status" value="1"/>
</dbReference>
<dbReference type="GO" id="GO:0004252">
    <property type="term" value="F:serine-type endopeptidase activity"/>
    <property type="evidence" value="ECO:0007669"/>
    <property type="project" value="UniProtKB-UniRule"/>
</dbReference>
<keyword evidence="6" id="KW-0325">Glycoprotein</keyword>
<evidence type="ECO:0000256" key="3">
    <source>
        <dbReference type="ARBA" id="ARBA00022729"/>
    </source>
</evidence>
<dbReference type="CDD" id="cd04852">
    <property type="entry name" value="Peptidases_S8_3"/>
    <property type="match status" value="1"/>
</dbReference>
<protein>
    <submittedName>
        <fullName evidence="12">Uncharacterized protein</fullName>
    </submittedName>
</protein>
<evidence type="ECO:0000256" key="1">
    <source>
        <dbReference type="ARBA" id="ARBA00011073"/>
    </source>
</evidence>
<dbReference type="InterPro" id="IPR000209">
    <property type="entry name" value="Peptidase_S8/S53_dom"/>
</dbReference>
<dbReference type="Gene3D" id="3.30.70.80">
    <property type="entry name" value="Peptidase S8 propeptide/proteinase inhibitor I9"/>
    <property type="match status" value="1"/>
</dbReference>
<dbReference type="InterPro" id="IPR022398">
    <property type="entry name" value="Peptidase_S8_His-AS"/>
</dbReference>
<dbReference type="Pfam" id="PF05922">
    <property type="entry name" value="Inhibitor_I9"/>
    <property type="match status" value="1"/>
</dbReference>
<evidence type="ECO:0000256" key="2">
    <source>
        <dbReference type="ARBA" id="ARBA00022670"/>
    </source>
</evidence>
<feature type="active site" description="Charge relay system" evidence="7 8">
    <location>
        <position position="537"/>
    </location>
</feature>
<dbReference type="Pfam" id="PF00082">
    <property type="entry name" value="Peptidase_S8"/>
    <property type="match status" value="1"/>
</dbReference>
<dbReference type="PROSITE" id="PS51892">
    <property type="entry name" value="SUBTILASE"/>
    <property type="match status" value="1"/>
</dbReference>
<evidence type="ECO:0000259" key="10">
    <source>
        <dbReference type="Pfam" id="PF05922"/>
    </source>
</evidence>
<dbReference type="PROSITE" id="PS00138">
    <property type="entry name" value="SUBTILASE_SER"/>
    <property type="match status" value="1"/>
</dbReference>
<dbReference type="InterPro" id="IPR023828">
    <property type="entry name" value="Peptidase_S8_Ser-AS"/>
</dbReference>
<dbReference type="AlphaFoldDB" id="A0A087HFZ3"/>
<evidence type="ECO:0000256" key="7">
    <source>
        <dbReference type="PIRSR" id="PIRSR615500-1"/>
    </source>
</evidence>
<evidence type="ECO:0000259" key="9">
    <source>
        <dbReference type="Pfam" id="PF00082"/>
    </source>
</evidence>
<dbReference type="FunFam" id="2.60.40.2310:FF:000001">
    <property type="entry name" value="Subtilisin-like protease SBT1.5"/>
    <property type="match status" value="1"/>
</dbReference>
<keyword evidence="5 8" id="KW-0720">Serine protease</keyword>
<proteinExistence type="inferred from homology"/>
<dbReference type="InterPro" id="IPR036852">
    <property type="entry name" value="Peptidase_S8/S53_dom_sf"/>
</dbReference>
<dbReference type="PROSITE" id="PS00137">
    <property type="entry name" value="SUBTILASE_HIS"/>
    <property type="match status" value="1"/>
</dbReference>
<keyword evidence="2 8" id="KW-0645">Protease</keyword>
<evidence type="ECO:0000259" key="11">
    <source>
        <dbReference type="Pfam" id="PF17766"/>
    </source>
</evidence>
<evidence type="ECO:0000256" key="8">
    <source>
        <dbReference type="PROSITE-ProRule" id="PRU01240"/>
    </source>
</evidence>
<dbReference type="FunFam" id="3.30.70.80:FF:000002">
    <property type="entry name" value="Subtilisin-like protease SBT5.3"/>
    <property type="match status" value="1"/>
</dbReference>
<name>A0A087HFZ3_ARAAL</name>
<dbReference type="CDD" id="cd02120">
    <property type="entry name" value="PA_subtilisin_like"/>
    <property type="match status" value="1"/>
</dbReference>
<keyword evidence="3" id="KW-0732">Signal</keyword>
<evidence type="ECO:0000256" key="5">
    <source>
        <dbReference type="ARBA" id="ARBA00022825"/>
    </source>
</evidence>
<sequence>MRLSSLVVSNNRKHIVVVFIGLVVTLKVALICAVNEERQIYTVHLGERQHDDPNLVTESHHDILGPLLGSKEASRESMIYSYRHGFSGFAAKLTSSQARELSEHPDVIHVTKGKIMKLKTTRVSDYLGLTPTAPTGLIHDTDMGSEGIVGILDSGIWPESESFNDYGLGPIPARWMGQCVSGEAFNASSCNRKLIGARYYANGLLQKYNGSFNAADHDEFMSPMDKIGHGTHCASTAAGSFVQDASFLGLAMGTARGSAPRARVASYKVCWNNQECFTPDIVKAMDHAIHDGVDVISLSLGSEVPLDFEVDRSDFAIAAFHAVMKGIPVVCAGGNDGPHTQTISNVSPWIITVAATTMDRQFFTPITLGNNITVLGQEGLYTGKEVGFTDLLFLNDMTKEDFKAGKAKGKILFFFQTGKNQNDFVVFAKSKGAAGIIIASQPTDSVEPSSADIACAYVDYELGMDILLYIQTTTSPKAKISPTKTFVGRPTSTKVAKFSSRGPNSLSPAILKPDIAAPGSGILAAVPSRYEFMSGTSMATPVVSGIVALLRQKHPDWSPAAIRSALVTTASQTDPSGEPIAAEGSPRKLADPFDYGGGLVNPGKVADPGLVYDMGYDEYVHYLCSAGYDDRSISILLSKPYTCPSPTPSMLDVNLPSITIPYLSQEITITRTVTNVGPVGSIYKAVIEPPLGINLQVSPETLEFGSNTNKITFMVKVSTTHRVNTDYHFGSLTWTDNGAHDVRIPFSIRTRVLNFKI</sequence>
<dbReference type="eggNOG" id="ENOG502QSF0">
    <property type="taxonomic scope" value="Eukaryota"/>
</dbReference>
<reference evidence="13" key="1">
    <citation type="journal article" date="2015" name="Nat. Plants">
        <title>Genome expansion of Arabis alpina linked with retrotransposition and reduced symmetric DNA methylation.</title>
        <authorList>
            <person name="Willing E.M."/>
            <person name="Rawat V."/>
            <person name="Mandakova T."/>
            <person name="Maumus F."/>
            <person name="James G.V."/>
            <person name="Nordstroem K.J."/>
            <person name="Becker C."/>
            <person name="Warthmann N."/>
            <person name="Chica C."/>
            <person name="Szarzynska B."/>
            <person name="Zytnicki M."/>
            <person name="Albani M.C."/>
            <person name="Kiefer C."/>
            <person name="Bergonzi S."/>
            <person name="Castaings L."/>
            <person name="Mateos J.L."/>
            <person name="Berns M.C."/>
            <person name="Bujdoso N."/>
            <person name="Piofczyk T."/>
            <person name="de Lorenzo L."/>
            <person name="Barrero-Sicilia C."/>
            <person name="Mateos I."/>
            <person name="Piednoel M."/>
            <person name="Hagmann J."/>
            <person name="Chen-Min-Tao R."/>
            <person name="Iglesias-Fernandez R."/>
            <person name="Schuster S.C."/>
            <person name="Alonso-Blanco C."/>
            <person name="Roudier F."/>
            <person name="Carbonero P."/>
            <person name="Paz-Ares J."/>
            <person name="Davis S.J."/>
            <person name="Pecinka A."/>
            <person name="Quesneville H."/>
            <person name="Colot V."/>
            <person name="Lysak M.A."/>
            <person name="Weigel D."/>
            <person name="Coupland G."/>
            <person name="Schneeberger K."/>
        </authorList>
    </citation>
    <scope>NUCLEOTIDE SEQUENCE [LARGE SCALE GENOMIC DNA]</scope>
    <source>
        <strain evidence="13">cv. Pajares</strain>
    </source>
</reference>
<dbReference type="InterPro" id="IPR015500">
    <property type="entry name" value="Peptidase_S8_subtilisin-rel"/>
</dbReference>
<dbReference type="PRINTS" id="PR00723">
    <property type="entry name" value="SUBTILISIN"/>
</dbReference>
<comment type="similarity">
    <text evidence="1 8">Belongs to the peptidase S8 family.</text>
</comment>
<feature type="domain" description="Inhibitor I9" evidence="10">
    <location>
        <begin position="41"/>
        <end position="118"/>
    </location>
</feature>
<feature type="active site" description="Charge relay system" evidence="7 8">
    <location>
        <position position="229"/>
    </location>
</feature>
<dbReference type="EMBL" id="CM002870">
    <property type="protein sequence ID" value="KFK41045.1"/>
    <property type="molecule type" value="Genomic_DNA"/>
</dbReference>
<dbReference type="PANTHER" id="PTHR10795">
    <property type="entry name" value="PROPROTEIN CONVERTASE SUBTILISIN/KEXIN"/>
    <property type="match status" value="1"/>
</dbReference>
<dbReference type="Gene3D" id="3.50.30.30">
    <property type="match status" value="1"/>
</dbReference>
<evidence type="ECO:0000256" key="4">
    <source>
        <dbReference type="ARBA" id="ARBA00022801"/>
    </source>
</evidence>
<dbReference type="OMA" id="HDGSSHW"/>
<keyword evidence="4 8" id="KW-0378">Hydrolase</keyword>
<dbReference type="OrthoDB" id="206201at2759"/>
<dbReference type="FunFam" id="3.40.50.200:FF:000006">
    <property type="entry name" value="Subtilisin-like protease SBT1.5"/>
    <property type="match status" value="1"/>
</dbReference>
<dbReference type="Gene3D" id="2.60.40.2310">
    <property type="match status" value="1"/>
</dbReference>
<dbReference type="InterPro" id="IPR045051">
    <property type="entry name" value="SBT"/>
</dbReference>
<feature type="domain" description="Subtilisin-like protease fibronectin type-III" evidence="11">
    <location>
        <begin position="652"/>
        <end position="748"/>
    </location>
</feature>
<gene>
    <name evidence="12" type="ordered locus">AALP_Aa2g078300</name>
</gene>
<dbReference type="InterPro" id="IPR010259">
    <property type="entry name" value="S8pro/Inhibitor_I9"/>
</dbReference>
<feature type="domain" description="Peptidase S8/S53" evidence="9">
    <location>
        <begin position="146"/>
        <end position="573"/>
    </location>
</feature>
<dbReference type="GO" id="GO:0006508">
    <property type="term" value="P:proteolysis"/>
    <property type="evidence" value="ECO:0007669"/>
    <property type="project" value="UniProtKB-KW"/>
</dbReference>
<accession>A0A087HFZ3</accession>
<dbReference type="InterPro" id="IPR041469">
    <property type="entry name" value="Subtilisin-like_FN3"/>
</dbReference>
<dbReference type="Proteomes" id="UP000029120">
    <property type="component" value="Chromosome 2"/>
</dbReference>
<evidence type="ECO:0000256" key="6">
    <source>
        <dbReference type="ARBA" id="ARBA00023180"/>
    </source>
</evidence>
<dbReference type="InterPro" id="IPR034197">
    <property type="entry name" value="Peptidases_S8_3"/>
</dbReference>
<organism evidence="12 13">
    <name type="scientific">Arabis alpina</name>
    <name type="common">Alpine rock-cress</name>
    <dbReference type="NCBI Taxonomy" id="50452"/>
    <lineage>
        <taxon>Eukaryota</taxon>
        <taxon>Viridiplantae</taxon>
        <taxon>Streptophyta</taxon>
        <taxon>Embryophyta</taxon>
        <taxon>Tracheophyta</taxon>
        <taxon>Spermatophyta</taxon>
        <taxon>Magnoliopsida</taxon>
        <taxon>eudicotyledons</taxon>
        <taxon>Gunneridae</taxon>
        <taxon>Pentapetalae</taxon>
        <taxon>rosids</taxon>
        <taxon>malvids</taxon>
        <taxon>Brassicales</taxon>
        <taxon>Brassicaceae</taxon>
        <taxon>Arabideae</taxon>
        <taxon>Arabis</taxon>
    </lineage>
</organism>
<dbReference type="Gramene" id="KFK41045">
    <property type="protein sequence ID" value="KFK41045"/>
    <property type="gene ID" value="AALP_AA2G078300"/>
</dbReference>
<evidence type="ECO:0000313" key="12">
    <source>
        <dbReference type="EMBL" id="KFK41045.1"/>
    </source>
</evidence>
<keyword evidence="13" id="KW-1185">Reference proteome</keyword>